<feature type="compositionally biased region" description="Low complexity" evidence="1">
    <location>
        <begin position="597"/>
        <end position="616"/>
    </location>
</feature>
<feature type="compositionally biased region" description="Low complexity" evidence="1">
    <location>
        <begin position="82"/>
        <end position="97"/>
    </location>
</feature>
<sequence length="616" mass="66591">MEPKQGTTDHGKDGGGKSDDSGDSQPDSLRINHSLVEDDFPDFDPDSLEVDDWRDVFDDEDGVGPLGSSNSVSATDDDGDNIKISGDDSTSDSINSSTLMPPPPSLKEATSNGTTTTTTTTASMRDSATMPTTSSNISGIGSIVSNRPPLDHSITRRMKTAGTVDRRESAPPSWHSEAADLPHRQAMVQDIAKLLYARKKGRNPGRAWLERVPIKAKMLESQLYRNAASLEAYLNRSTLKVRLGKLASAITSIYKEAVQSRRGSSRSSSSSVSSLGSLENAFAGTKLRRESISSTQSLPALTNNRSSSITMSKVDNSYRKNGNTPSVSLPFPSIMRHQSDSILAGSATGKSSTMFSSTSNNNYNGNQNMMILSGNNSNFAGGNMGTGIVESEGLNSGVQQQFLESIRQQQQDLARRMSASGPNSSSMNTSAGGATTNMPMMAVGGNFPMLNQQMMMQQQNAMNMNLLQQQQNMLLQQQQQQQQQQQTMNQPGLSLHNITIMQQQQQRQMQQQQHPIMGLSGESVNNSMGMNMMNSNLSMVIPGLNANRNPQIQAMMTNQITMPGNNGMSNMIDMMNMPAPGMTSAMASQQRRSSTGNNPSSNNEPHSPLSPGSFNW</sequence>
<feature type="region of interest" description="Disordered" evidence="1">
    <location>
        <begin position="579"/>
        <end position="616"/>
    </location>
</feature>
<feature type="region of interest" description="Disordered" evidence="1">
    <location>
        <begin position="1"/>
        <end position="150"/>
    </location>
</feature>
<dbReference type="AlphaFoldDB" id="A0A9K3LLP6"/>
<feature type="compositionally biased region" description="Polar residues" evidence="1">
    <location>
        <begin position="293"/>
        <end position="327"/>
    </location>
</feature>
<dbReference type="EMBL" id="JAGRRH010000021">
    <property type="protein sequence ID" value="KAG7347221.1"/>
    <property type="molecule type" value="Genomic_DNA"/>
</dbReference>
<dbReference type="OrthoDB" id="57002at2759"/>
<feature type="region of interest" description="Disordered" evidence="1">
    <location>
        <begin position="293"/>
        <end position="332"/>
    </location>
</feature>
<reference evidence="3" key="2">
    <citation type="submission" date="2021-04" db="EMBL/GenBank/DDBJ databases">
        <authorList>
            <person name="Podell S."/>
        </authorList>
    </citation>
    <scope>NUCLEOTIDE SEQUENCE</scope>
    <source>
        <strain evidence="3">Hildebrandi</strain>
    </source>
</reference>
<feature type="compositionally biased region" description="Basic and acidic residues" evidence="1">
    <location>
        <begin position="1"/>
        <end position="20"/>
    </location>
</feature>
<feature type="compositionally biased region" description="Low complexity" evidence="1">
    <location>
        <begin position="134"/>
        <end position="146"/>
    </location>
</feature>
<feature type="compositionally biased region" description="Polar residues" evidence="1">
    <location>
        <begin position="585"/>
        <end position="596"/>
    </location>
</feature>
<comment type="caution">
    <text evidence="3">The sequence shown here is derived from an EMBL/GenBank/DDBJ whole genome shotgun (WGS) entry which is preliminary data.</text>
</comment>
<evidence type="ECO:0000313" key="4">
    <source>
        <dbReference type="Proteomes" id="UP000693970"/>
    </source>
</evidence>
<evidence type="ECO:0000313" key="2">
    <source>
        <dbReference type="EMBL" id="KAG7347221.1"/>
    </source>
</evidence>
<evidence type="ECO:0000256" key="1">
    <source>
        <dbReference type="SAM" id="MobiDB-lite"/>
    </source>
</evidence>
<dbReference type="Proteomes" id="UP000693970">
    <property type="component" value="Unassembled WGS sequence"/>
</dbReference>
<keyword evidence="4" id="KW-1185">Reference proteome</keyword>
<dbReference type="EMBL" id="JAGRRH010000009">
    <property type="protein sequence ID" value="KAG7364134.1"/>
    <property type="molecule type" value="Genomic_DNA"/>
</dbReference>
<gene>
    <name evidence="2" type="ORF">IV203_006290</name>
    <name evidence="3" type="ORF">IV203_037336</name>
</gene>
<organism evidence="3 4">
    <name type="scientific">Nitzschia inconspicua</name>
    <dbReference type="NCBI Taxonomy" id="303405"/>
    <lineage>
        <taxon>Eukaryota</taxon>
        <taxon>Sar</taxon>
        <taxon>Stramenopiles</taxon>
        <taxon>Ochrophyta</taxon>
        <taxon>Bacillariophyta</taxon>
        <taxon>Bacillariophyceae</taxon>
        <taxon>Bacillariophycidae</taxon>
        <taxon>Bacillariales</taxon>
        <taxon>Bacillariaceae</taxon>
        <taxon>Nitzschia</taxon>
    </lineage>
</organism>
<protein>
    <submittedName>
        <fullName evidence="3">Uncharacterized protein</fullName>
    </submittedName>
</protein>
<proteinExistence type="predicted"/>
<feature type="compositionally biased region" description="Polar residues" evidence="1">
    <location>
        <begin position="122"/>
        <end position="133"/>
    </location>
</feature>
<feature type="compositionally biased region" description="Acidic residues" evidence="1">
    <location>
        <begin position="37"/>
        <end position="50"/>
    </location>
</feature>
<accession>A0A9K3LLP6</accession>
<evidence type="ECO:0000313" key="3">
    <source>
        <dbReference type="EMBL" id="KAG7364134.1"/>
    </source>
</evidence>
<reference evidence="3" key="1">
    <citation type="journal article" date="2021" name="Sci. Rep.">
        <title>Diploid genomic architecture of Nitzschia inconspicua, an elite biomass production diatom.</title>
        <authorList>
            <person name="Oliver A."/>
            <person name="Podell S."/>
            <person name="Pinowska A."/>
            <person name="Traller J.C."/>
            <person name="Smith S.R."/>
            <person name="McClure R."/>
            <person name="Beliaev A."/>
            <person name="Bohutskyi P."/>
            <person name="Hill E.A."/>
            <person name="Rabines A."/>
            <person name="Zheng H."/>
            <person name="Allen L.Z."/>
            <person name="Kuo A."/>
            <person name="Grigoriev I.V."/>
            <person name="Allen A.E."/>
            <person name="Hazlebeck D."/>
            <person name="Allen E.E."/>
        </authorList>
    </citation>
    <scope>NUCLEOTIDE SEQUENCE</scope>
    <source>
        <strain evidence="3">Hildebrandi</strain>
    </source>
</reference>
<name>A0A9K3LLP6_9STRA</name>